<evidence type="ECO:0000313" key="1">
    <source>
        <dbReference type="EMBL" id="CAF4885282.1"/>
    </source>
</evidence>
<comment type="caution">
    <text evidence="1">The sequence shown here is derived from an EMBL/GenBank/DDBJ whole genome shotgun (WGS) entry which is preliminary data.</text>
</comment>
<organism evidence="1 2">
    <name type="scientific">Rotaria socialis</name>
    <dbReference type="NCBI Taxonomy" id="392032"/>
    <lineage>
        <taxon>Eukaryota</taxon>
        <taxon>Metazoa</taxon>
        <taxon>Spiralia</taxon>
        <taxon>Gnathifera</taxon>
        <taxon>Rotifera</taxon>
        <taxon>Eurotatoria</taxon>
        <taxon>Bdelloidea</taxon>
        <taxon>Philodinida</taxon>
        <taxon>Philodinidae</taxon>
        <taxon>Rotaria</taxon>
    </lineage>
</organism>
<name>A0A821U7F4_9BILA</name>
<dbReference type="Proteomes" id="UP000663848">
    <property type="component" value="Unassembled WGS sequence"/>
</dbReference>
<proteinExistence type="predicted"/>
<protein>
    <submittedName>
        <fullName evidence="1">Uncharacterized protein</fullName>
    </submittedName>
</protein>
<reference evidence="1" key="1">
    <citation type="submission" date="2021-02" db="EMBL/GenBank/DDBJ databases">
        <authorList>
            <person name="Nowell W R."/>
        </authorList>
    </citation>
    <scope>NUCLEOTIDE SEQUENCE</scope>
</reference>
<accession>A0A821U7F4</accession>
<gene>
    <name evidence="1" type="ORF">QYT958_LOCUS29672</name>
</gene>
<evidence type="ECO:0000313" key="2">
    <source>
        <dbReference type="Proteomes" id="UP000663848"/>
    </source>
</evidence>
<dbReference type="AlphaFoldDB" id="A0A821U7F4"/>
<sequence length="123" mass="14275">MATLQQELLSLKSQFENVDMTDPSCQSQRLIITTKLEELRREFRELLIKLQERQCELSGMIPSDEEDEMDPHVRVRLRSASVASRISLKSNDQRQISTKMYQLERDDGTELTATVIQKAPNHQ</sequence>
<dbReference type="EMBL" id="CAJOBR010008867">
    <property type="protein sequence ID" value="CAF4885282.1"/>
    <property type="molecule type" value="Genomic_DNA"/>
</dbReference>